<dbReference type="GO" id="GO:0030054">
    <property type="term" value="C:cell junction"/>
    <property type="evidence" value="ECO:0007669"/>
    <property type="project" value="TreeGrafter"/>
</dbReference>
<accession>A0A8K0DFE1</accession>
<dbReference type="GO" id="GO:0035332">
    <property type="term" value="P:positive regulation of hippo signaling"/>
    <property type="evidence" value="ECO:0007669"/>
    <property type="project" value="TreeGrafter"/>
</dbReference>
<feature type="compositionally biased region" description="Low complexity" evidence="2">
    <location>
        <begin position="969"/>
        <end position="985"/>
    </location>
</feature>
<reference evidence="4" key="1">
    <citation type="submission" date="2019-08" db="EMBL/GenBank/DDBJ databases">
        <title>The genome of the North American firefly Photinus pyralis.</title>
        <authorList>
            <consortium name="Photinus pyralis genome working group"/>
            <person name="Fallon T.R."/>
            <person name="Sander Lower S.E."/>
            <person name="Weng J.-K."/>
        </authorList>
    </citation>
    <scope>NUCLEOTIDE SEQUENCE</scope>
    <source>
        <strain evidence="4">TRF0915ILg1</strain>
        <tissue evidence="4">Whole body</tissue>
    </source>
</reference>
<feature type="region of interest" description="Disordered" evidence="2">
    <location>
        <begin position="142"/>
        <end position="176"/>
    </location>
</feature>
<keyword evidence="1" id="KW-0175">Coiled coil</keyword>
<protein>
    <recommendedName>
        <fullName evidence="3">Schwannomin interacting protein 1 C-terminal domain-containing protein</fullName>
    </recommendedName>
</protein>
<dbReference type="EMBL" id="VTPC01001342">
    <property type="protein sequence ID" value="KAF2902301.1"/>
    <property type="molecule type" value="Genomic_DNA"/>
</dbReference>
<dbReference type="PANTHER" id="PTHR13103:SF2">
    <property type="entry name" value="IQCJ-SCHIP1 READTHROUGH TRANSCRIPT PROTEIN-RELATED"/>
    <property type="match status" value="1"/>
</dbReference>
<comment type="caution">
    <text evidence="4">The sequence shown here is derived from an EMBL/GenBank/DDBJ whole genome shotgun (WGS) entry which is preliminary data.</text>
</comment>
<proteinExistence type="predicted"/>
<dbReference type="InterPro" id="IPR039045">
    <property type="entry name" value="SCHIP_1"/>
</dbReference>
<feature type="domain" description="Schwannomin interacting protein 1 C-terminal" evidence="3">
    <location>
        <begin position="707"/>
        <end position="953"/>
    </location>
</feature>
<evidence type="ECO:0000259" key="3">
    <source>
        <dbReference type="Pfam" id="PF10148"/>
    </source>
</evidence>
<evidence type="ECO:0000313" key="5">
    <source>
        <dbReference type="Proteomes" id="UP000801492"/>
    </source>
</evidence>
<name>A0A8K0DFE1_IGNLU</name>
<dbReference type="Proteomes" id="UP000801492">
    <property type="component" value="Unassembled WGS sequence"/>
</dbReference>
<sequence>MDRSMRLKSADGPLSVYNGNDPNILNSPKRLNTLQNSNITTSLTSNLTSDLTTNNINSNDIISTTQTADINTLNNVNTEDTVQWCNPALSQERELTNNAKNRAQFNINNTLAASLRGSRYGTASSICSESSPDDSLLDYEEAHQSCSSIDASPQDEDRGFDISDSESLSDEGNLNTRETLQRRGIVNPNYPGFQHLAHTLDYSIKASSDTDFTDDDFEYESSTAKLNAEANNINNNNNEEDVEYKIDSVNRLDSVENIQKVFYDKPVFNIPLQCDSLKRNNCDSEVASGSNSNSNQGSDDDFEVVTPHKIHFNIHSDEAVIRNEESGTCNIVGDFGKEVEEELGKLTSDKTQINSHKLTEFTDSSIFFNNKEIEPVVERAIEEELKEAIEKLSTSNDLEPSAAKYNIEPNTEQPFNKLAVEKAEISSVLLQEATTVKQSAADMATMSYIHIPSSNENLKTHFSNSDCGLTITTETFNDNFKAKIPESESLTYTDAYNIKISDAFLSGVHDDIPEVPQMPENFFTESDLNANSKKVIETQSKMEVDFIDEQMIKTRRDSNREYEEREEITKTRRMYEPHKIQAKIEEPRLEEIEKFCKEDKTKDDKEKDEDTVIPRKKEKMETNYVKKRRDYSQQFGSLITVPRREFGGRNRDNLNRRSVPVIRDKKKHSPETLGGFDVYNIETAMPKIDLDAIESHLRAAREEERRRRTDREEIRRRLAMGSEDDYYSDRPGRKPSLQARLQSGMNLQICFMNETASDTDSPSSDSECPMTNPKEQRMSPKAKRTPAAGQQQIQEPIPAVRPATLSIGQPLLQPVTEPMPETDFFTRQARLQTEARMALAQAKEMARMQMEIERQRQVKSPITEMVRHSLEKVGIPFPEERRRLSRQILTEMNVAQLQVIVNDLHTQIETLNEVLVKFLMERDDLHMEQDSMLVDIEDLTRYLGAKEQTLKEQNIATQNNNIPPPPPTTTTSSPPRSPLAALNSSVKPHLHRIASLVKK</sequence>
<dbReference type="AlphaFoldDB" id="A0A8K0DFE1"/>
<dbReference type="OrthoDB" id="6260144at2759"/>
<gene>
    <name evidence="4" type="ORF">ILUMI_03881</name>
</gene>
<evidence type="ECO:0000256" key="2">
    <source>
        <dbReference type="SAM" id="MobiDB-lite"/>
    </source>
</evidence>
<dbReference type="InterPro" id="IPR015649">
    <property type="entry name" value="SCHIP_1_C"/>
</dbReference>
<feature type="region of interest" description="Disordered" evidence="2">
    <location>
        <begin position="755"/>
        <end position="792"/>
    </location>
</feature>
<feature type="region of interest" description="Disordered" evidence="2">
    <location>
        <begin position="954"/>
        <end position="985"/>
    </location>
</feature>
<dbReference type="GO" id="GO:0005886">
    <property type="term" value="C:plasma membrane"/>
    <property type="evidence" value="ECO:0007669"/>
    <property type="project" value="TreeGrafter"/>
</dbReference>
<keyword evidence="5" id="KW-1185">Reference proteome</keyword>
<organism evidence="4 5">
    <name type="scientific">Ignelater luminosus</name>
    <name type="common">Cucubano</name>
    <name type="synonym">Pyrophorus luminosus</name>
    <dbReference type="NCBI Taxonomy" id="2038154"/>
    <lineage>
        <taxon>Eukaryota</taxon>
        <taxon>Metazoa</taxon>
        <taxon>Ecdysozoa</taxon>
        <taxon>Arthropoda</taxon>
        <taxon>Hexapoda</taxon>
        <taxon>Insecta</taxon>
        <taxon>Pterygota</taxon>
        <taxon>Neoptera</taxon>
        <taxon>Endopterygota</taxon>
        <taxon>Coleoptera</taxon>
        <taxon>Polyphaga</taxon>
        <taxon>Elateriformia</taxon>
        <taxon>Elateroidea</taxon>
        <taxon>Elateridae</taxon>
        <taxon>Agrypninae</taxon>
        <taxon>Pyrophorini</taxon>
        <taxon>Ignelater</taxon>
    </lineage>
</organism>
<evidence type="ECO:0000313" key="4">
    <source>
        <dbReference type="EMBL" id="KAF2902301.1"/>
    </source>
</evidence>
<dbReference type="Pfam" id="PF10148">
    <property type="entry name" value="SCHIP-1_C"/>
    <property type="match status" value="1"/>
</dbReference>
<evidence type="ECO:0000256" key="1">
    <source>
        <dbReference type="ARBA" id="ARBA00023054"/>
    </source>
</evidence>
<dbReference type="PANTHER" id="PTHR13103">
    <property type="entry name" value="SCHWANNOMIN INTERACTING PROTEIN 1"/>
    <property type="match status" value="1"/>
</dbReference>